<dbReference type="PANTHER" id="PTHR30461:SF23">
    <property type="entry name" value="DNA RECOMBINASE-RELATED"/>
    <property type="match status" value="1"/>
</dbReference>
<keyword evidence="3" id="KW-0233">DNA recombination</keyword>
<dbReference type="GO" id="GO:0000150">
    <property type="term" value="F:DNA strand exchange activity"/>
    <property type="evidence" value="ECO:0007669"/>
    <property type="project" value="InterPro"/>
</dbReference>
<dbReference type="CDD" id="cd03768">
    <property type="entry name" value="SR_ResInv"/>
    <property type="match status" value="1"/>
</dbReference>
<dbReference type="InterPro" id="IPR006118">
    <property type="entry name" value="Recombinase_CS"/>
</dbReference>
<feature type="active site" description="O-(5'-phospho-DNA)-serine intermediate" evidence="4 5">
    <location>
        <position position="13"/>
    </location>
</feature>
<dbReference type="AlphaFoldDB" id="A0A239KP34"/>
<dbReference type="Proteomes" id="UP000198304">
    <property type="component" value="Unassembled WGS sequence"/>
</dbReference>
<dbReference type="InterPro" id="IPR036162">
    <property type="entry name" value="Resolvase-like_N_sf"/>
</dbReference>
<dbReference type="Gene3D" id="3.40.50.1390">
    <property type="entry name" value="Resolvase, N-terminal catalytic domain"/>
    <property type="match status" value="1"/>
</dbReference>
<dbReference type="EMBL" id="FZOJ01000050">
    <property type="protein sequence ID" value="SNT19383.1"/>
    <property type="molecule type" value="Genomic_DNA"/>
</dbReference>
<name>A0A239KP34_9FIRM</name>
<evidence type="ECO:0000259" key="7">
    <source>
        <dbReference type="PROSITE" id="PS51736"/>
    </source>
</evidence>
<evidence type="ECO:0000313" key="10">
    <source>
        <dbReference type="Proteomes" id="UP000198304"/>
    </source>
</evidence>
<dbReference type="SUPFAM" id="SSF53041">
    <property type="entry name" value="Resolvase-like"/>
    <property type="match status" value="1"/>
</dbReference>
<proteinExistence type="predicted"/>
<dbReference type="Pfam" id="PF00239">
    <property type="entry name" value="Resolvase"/>
    <property type="match status" value="1"/>
</dbReference>
<keyword evidence="10" id="KW-1185">Reference proteome</keyword>
<dbReference type="PROSITE" id="PS00397">
    <property type="entry name" value="RECOMBINASES_1"/>
    <property type="match status" value="1"/>
</dbReference>
<evidence type="ECO:0000256" key="2">
    <source>
        <dbReference type="ARBA" id="ARBA00023125"/>
    </source>
</evidence>
<dbReference type="PROSITE" id="PS51737">
    <property type="entry name" value="RECOMBINASE_DNA_BIND"/>
    <property type="match status" value="1"/>
</dbReference>
<dbReference type="InterPro" id="IPR006119">
    <property type="entry name" value="Resolv_N"/>
</dbReference>
<accession>A0A239KP34</accession>
<dbReference type="PROSITE" id="PS51736">
    <property type="entry name" value="RECOMBINASES_3"/>
    <property type="match status" value="1"/>
</dbReference>
<dbReference type="GO" id="GO:0015074">
    <property type="term" value="P:DNA integration"/>
    <property type="evidence" value="ECO:0007669"/>
    <property type="project" value="UniProtKB-KW"/>
</dbReference>
<keyword evidence="1" id="KW-0229">DNA integration</keyword>
<dbReference type="InterPro" id="IPR011109">
    <property type="entry name" value="DNA_bind_recombinase_dom"/>
</dbReference>
<evidence type="ECO:0000256" key="6">
    <source>
        <dbReference type="SAM" id="Coils"/>
    </source>
</evidence>
<reference evidence="9 10" key="1">
    <citation type="submission" date="2017-06" db="EMBL/GenBank/DDBJ databases">
        <authorList>
            <person name="Kim H.J."/>
            <person name="Triplett B.A."/>
        </authorList>
    </citation>
    <scope>NUCLEOTIDE SEQUENCE [LARGE SCALE GENOMIC DNA]</scope>
    <source>
        <strain evidence="9 10">SCA</strain>
    </source>
</reference>
<organism evidence="9 10">
    <name type="scientific">Anaerovirgula multivorans</name>
    <dbReference type="NCBI Taxonomy" id="312168"/>
    <lineage>
        <taxon>Bacteria</taxon>
        <taxon>Bacillati</taxon>
        <taxon>Bacillota</taxon>
        <taxon>Clostridia</taxon>
        <taxon>Peptostreptococcales</taxon>
        <taxon>Natronincolaceae</taxon>
        <taxon>Anaerovirgula</taxon>
    </lineage>
</organism>
<dbReference type="Gene3D" id="3.90.1750.20">
    <property type="entry name" value="Putative Large Serine Recombinase, Chain B, Domain 2"/>
    <property type="match status" value="1"/>
</dbReference>
<dbReference type="Pfam" id="PF13408">
    <property type="entry name" value="Zn_ribbon_recom"/>
    <property type="match status" value="1"/>
</dbReference>
<dbReference type="Pfam" id="PF07508">
    <property type="entry name" value="Recombinase"/>
    <property type="match status" value="1"/>
</dbReference>
<evidence type="ECO:0000256" key="4">
    <source>
        <dbReference type="PIRSR" id="PIRSR606118-50"/>
    </source>
</evidence>
<feature type="domain" description="Recombinase" evidence="8">
    <location>
        <begin position="160"/>
        <end position="284"/>
    </location>
</feature>
<keyword evidence="6" id="KW-0175">Coiled coil</keyword>
<evidence type="ECO:0000256" key="1">
    <source>
        <dbReference type="ARBA" id="ARBA00022908"/>
    </source>
</evidence>
<evidence type="ECO:0000256" key="3">
    <source>
        <dbReference type="ARBA" id="ARBA00023172"/>
    </source>
</evidence>
<keyword evidence="2" id="KW-0238">DNA-binding</keyword>
<dbReference type="InterPro" id="IPR050639">
    <property type="entry name" value="SSR_resolvase"/>
</dbReference>
<sequence length="537" mass="61566">MDNIKVAIYARVSTAEQAEEGYSIDAQIDLIKSRCTLEGKTVIAVYADRGISGKSITKRYELQKLLEDSKQNVFDEVIVWKTNRLARNMLDLLQIVRTLEENNVTFKSMTEPYDTSTPTGKLMMNMLGSISEFERTTILENLKMGMNARAKKGYKNGGKLLGYRSVGAGKESKLEVVWEEAEIVRKIFSMYVEGKGYKAIANQLNKQGYRTVKDNMFSITSISEIISNPTYAGKIRFNRMQDWSNQRRSGKSDDYIFSDGIHEAIITEEIWNKAQEIRAVRAEKYPRTYSGEFPLTGLLKCPVCGYGMVAARTTNTLKDGTKRRFRYYSCGLFKNKGSSACSANSVRADEAEEYVFNRIKDVILNERVLKDIVANLNRTRVEVIKPLEENKKFVDRQIESHMVKKKRVFDLYEDGHLPKEMLTERLKEIETTLEQLEERKLDIMDKIKMNSSDEIPFGLVKETIEDFNKLLNSADKDQRKMFLQLIVNKITVGDNRKIDTIEIHFNETLKNLIKSFLGEESSDDEDSSLSFVFAIAI</sequence>
<evidence type="ECO:0000259" key="8">
    <source>
        <dbReference type="PROSITE" id="PS51737"/>
    </source>
</evidence>
<evidence type="ECO:0000256" key="5">
    <source>
        <dbReference type="PROSITE-ProRule" id="PRU10137"/>
    </source>
</evidence>
<gene>
    <name evidence="9" type="ORF">SAMN05446037_105019</name>
</gene>
<feature type="domain" description="Resolvase/invertase-type recombinase catalytic" evidence="7">
    <location>
        <begin position="5"/>
        <end position="153"/>
    </location>
</feature>
<evidence type="ECO:0000313" key="9">
    <source>
        <dbReference type="EMBL" id="SNT19383.1"/>
    </source>
</evidence>
<protein>
    <submittedName>
        <fullName evidence="9">Site-specific DNA recombinase</fullName>
    </submittedName>
</protein>
<dbReference type="OrthoDB" id="9781670at2"/>
<feature type="coiled-coil region" evidence="6">
    <location>
        <begin position="419"/>
        <end position="446"/>
    </location>
</feature>
<dbReference type="RefSeq" id="WP_089285406.1">
    <property type="nucleotide sequence ID" value="NZ_FZOJ01000050.1"/>
</dbReference>
<dbReference type="PANTHER" id="PTHR30461">
    <property type="entry name" value="DNA-INVERTASE FROM LAMBDOID PROPHAGE"/>
    <property type="match status" value="1"/>
</dbReference>
<dbReference type="SMART" id="SM00857">
    <property type="entry name" value="Resolvase"/>
    <property type="match status" value="1"/>
</dbReference>
<dbReference type="InterPro" id="IPR025827">
    <property type="entry name" value="Zn_ribbon_recom_dom"/>
</dbReference>
<dbReference type="InterPro" id="IPR038109">
    <property type="entry name" value="DNA_bind_recomb_sf"/>
</dbReference>
<dbReference type="GO" id="GO:0003677">
    <property type="term" value="F:DNA binding"/>
    <property type="evidence" value="ECO:0007669"/>
    <property type="project" value="UniProtKB-KW"/>
</dbReference>